<name>A0A4Y2LF07_ARAVE</name>
<organism evidence="1 2">
    <name type="scientific">Araneus ventricosus</name>
    <name type="common">Orbweaver spider</name>
    <name type="synonym">Epeira ventricosa</name>
    <dbReference type="NCBI Taxonomy" id="182803"/>
    <lineage>
        <taxon>Eukaryota</taxon>
        <taxon>Metazoa</taxon>
        <taxon>Ecdysozoa</taxon>
        <taxon>Arthropoda</taxon>
        <taxon>Chelicerata</taxon>
        <taxon>Arachnida</taxon>
        <taxon>Araneae</taxon>
        <taxon>Araneomorphae</taxon>
        <taxon>Entelegynae</taxon>
        <taxon>Araneoidea</taxon>
        <taxon>Araneidae</taxon>
        <taxon>Araneus</taxon>
    </lineage>
</organism>
<proteinExistence type="predicted"/>
<dbReference type="Proteomes" id="UP000499080">
    <property type="component" value="Unassembled WGS sequence"/>
</dbReference>
<keyword evidence="2" id="KW-1185">Reference proteome</keyword>
<reference evidence="1 2" key="1">
    <citation type="journal article" date="2019" name="Sci. Rep.">
        <title>Orb-weaving spider Araneus ventricosus genome elucidates the spidroin gene catalogue.</title>
        <authorList>
            <person name="Kono N."/>
            <person name="Nakamura H."/>
            <person name="Ohtoshi R."/>
            <person name="Moran D.A.P."/>
            <person name="Shinohara A."/>
            <person name="Yoshida Y."/>
            <person name="Fujiwara M."/>
            <person name="Mori M."/>
            <person name="Tomita M."/>
            <person name="Arakawa K."/>
        </authorList>
    </citation>
    <scope>NUCLEOTIDE SEQUENCE [LARGE SCALE GENOMIC DNA]</scope>
</reference>
<dbReference type="OrthoDB" id="6156427at2759"/>
<dbReference type="AlphaFoldDB" id="A0A4Y2LF07"/>
<accession>A0A4Y2LF07</accession>
<sequence length="146" mass="16526">MLIIIKSALEMKKRSQCLVVVEDIDLMVIMTSSTNSENIFFLKPGRVEAGDALYCTATLNIAPHMRDNISFLHAFSGCDTIFAFFRQGKKKFMNVLNRTELQQVVSIFRDENACPDDIDEAGRKVSIALYGGKNSKELRFKLCKNH</sequence>
<dbReference type="EMBL" id="BGPR01005689">
    <property type="protein sequence ID" value="GBN12533.1"/>
    <property type="molecule type" value="Genomic_DNA"/>
</dbReference>
<evidence type="ECO:0000313" key="2">
    <source>
        <dbReference type="Proteomes" id="UP000499080"/>
    </source>
</evidence>
<gene>
    <name evidence="1" type="ORF">AVEN_169379_1</name>
</gene>
<protein>
    <submittedName>
        <fullName evidence="1">Uncharacterized protein</fullName>
    </submittedName>
</protein>
<comment type="caution">
    <text evidence="1">The sequence shown here is derived from an EMBL/GenBank/DDBJ whole genome shotgun (WGS) entry which is preliminary data.</text>
</comment>
<evidence type="ECO:0000313" key="1">
    <source>
        <dbReference type="EMBL" id="GBN12533.1"/>
    </source>
</evidence>